<gene>
    <name evidence="1" type="ORF">F2P81_012268</name>
</gene>
<organism evidence="1 2">
    <name type="scientific">Scophthalmus maximus</name>
    <name type="common">Turbot</name>
    <name type="synonym">Psetta maxima</name>
    <dbReference type="NCBI Taxonomy" id="52904"/>
    <lineage>
        <taxon>Eukaryota</taxon>
        <taxon>Metazoa</taxon>
        <taxon>Chordata</taxon>
        <taxon>Craniata</taxon>
        <taxon>Vertebrata</taxon>
        <taxon>Euteleostomi</taxon>
        <taxon>Actinopterygii</taxon>
        <taxon>Neopterygii</taxon>
        <taxon>Teleostei</taxon>
        <taxon>Neoteleostei</taxon>
        <taxon>Acanthomorphata</taxon>
        <taxon>Carangaria</taxon>
        <taxon>Pleuronectiformes</taxon>
        <taxon>Pleuronectoidei</taxon>
        <taxon>Scophthalmidae</taxon>
        <taxon>Scophthalmus</taxon>
    </lineage>
</organism>
<evidence type="ECO:0000313" key="1">
    <source>
        <dbReference type="EMBL" id="KAF0034510.1"/>
    </source>
</evidence>
<sequence length="87" mass="9519">MHGPSAVAHAHDLLQSQGQMKARAVTDTLTSICCGSKVAAPSVKQPRIYYNGSDMMFRPQSALIRFLKKSPTLTDDSEKTLRLDLVS</sequence>
<reference evidence="1 2" key="1">
    <citation type="submission" date="2019-06" db="EMBL/GenBank/DDBJ databases">
        <title>Draft genomes of female and male turbot (Scophthalmus maximus).</title>
        <authorList>
            <person name="Xu H."/>
            <person name="Xu X.-W."/>
            <person name="Shao C."/>
            <person name="Chen S."/>
        </authorList>
    </citation>
    <scope>NUCLEOTIDE SEQUENCE [LARGE SCALE GENOMIC DNA]</scope>
    <source>
        <strain evidence="1">Ysfricsl-2016a</strain>
        <tissue evidence="1">Blood</tissue>
    </source>
</reference>
<proteinExistence type="predicted"/>
<name>A0A6A4SRH7_SCOMX</name>
<comment type="caution">
    <text evidence="1">The sequence shown here is derived from an EMBL/GenBank/DDBJ whole genome shotgun (WGS) entry which is preliminary data.</text>
</comment>
<dbReference type="AlphaFoldDB" id="A0A6A4SRH7"/>
<dbReference type="Proteomes" id="UP000438429">
    <property type="component" value="Unassembled WGS sequence"/>
</dbReference>
<accession>A0A6A4SRH7</accession>
<protein>
    <submittedName>
        <fullName evidence="1">Uncharacterized protein</fullName>
    </submittedName>
</protein>
<evidence type="ECO:0000313" key="2">
    <source>
        <dbReference type="Proteomes" id="UP000438429"/>
    </source>
</evidence>
<dbReference type="EMBL" id="VEVO01000011">
    <property type="protein sequence ID" value="KAF0034510.1"/>
    <property type="molecule type" value="Genomic_DNA"/>
</dbReference>